<evidence type="ECO:0000313" key="3">
    <source>
        <dbReference type="Proteomes" id="UP001187192"/>
    </source>
</evidence>
<feature type="compositionally biased region" description="Basic and acidic residues" evidence="1">
    <location>
        <begin position="392"/>
        <end position="402"/>
    </location>
</feature>
<comment type="caution">
    <text evidence="2">The sequence shown here is derived from an EMBL/GenBank/DDBJ whole genome shotgun (WGS) entry which is preliminary data.</text>
</comment>
<dbReference type="AlphaFoldDB" id="A0AA87ZJY0"/>
<evidence type="ECO:0000256" key="1">
    <source>
        <dbReference type="SAM" id="MobiDB-lite"/>
    </source>
</evidence>
<name>A0AA87ZJY0_FICCA</name>
<sequence length="402" mass="45133">MPEMTVGHMIEDIMDAEVIVHAMQADAYVDDHQVPVDDAGMGEPLFEAGPVFSEDPIPVVPVQEIPVPEAEVEVEVEADDQDAADDIVALEDQPEDPPVIDISSDDKDDGEEHEPGYGGWLDEIDEFEDDPEEILFDDRDWDVDSDTSSVVTIELVQMYAGKAVDTSILILIIYVKYDATDMILEDGTPAQNNAHRLREQLARINQRPQVNEVPPPVHQAPPVVPPVPEVQPEISRNAEALEFEGPTDPIAAYNWLIDIQVILDFMRLTEQKKMFRTDISKQVSAGSSPPTLVSDCVSRAIRVEYWINQDKEARAQIFKARKEEKVVVSQMQPRQNTESSPKGHNINPAQSSKQFGRNKRKGNFTGQGQQRNYPQKRNNRGNEVNCMQSKQGLKDPQFRKAD</sequence>
<accession>A0AA87ZJY0</accession>
<organism evidence="2 3">
    <name type="scientific">Ficus carica</name>
    <name type="common">Common fig</name>
    <dbReference type="NCBI Taxonomy" id="3494"/>
    <lineage>
        <taxon>Eukaryota</taxon>
        <taxon>Viridiplantae</taxon>
        <taxon>Streptophyta</taxon>
        <taxon>Embryophyta</taxon>
        <taxon>Tracheophyta</taxon>
        <taxon>Spermatophyta</taxon>
        <taxon>Magnoliopsida</taxon>
        <taxon>eudicotyledons</taxon>
        <taxon>Gunneridae</taxon>
        <taxon>Pentapetalae</taxon>
        <taxon>rosids</taxon>
        <taxon>fabids</taxon>
        <taxon>Rosales</taxon>
        <taxon>Moraceae</taxon>
        <taxon>Ficeae</taxon>
        <taxon>Ficus</taxon>
    </lineage>
</organism>
<dbReference type="Proteomes" id="UP001187192">
    <property type="component" value="Unassembled WGS sequence"/>
</dbReference>
<feature type="region of interest" description="Disordered" evidence="1">
    <location>
        <begin position="328"/>
        <end position="402"/>
    </location>
</feature>
<feature type="compositionally biased region" description="Polar residues" evidence="1">
    <location>
        <begin position="329"/>
        <end position="355"/>
    </location>
</feature>
<feature type="region of interest" description="Disordered" evidence="1">
    <location>
        <begin position="89"/>
        <end position="119"/>
    </location>
</feature>
<proteinExistence type="predicted"/>
<feature type="compositionally biased region" description="Polar residues" evidence="1">
    <location>
        <begin position="364"/>
        <end position="391"/>
    </location>
</feature>
<reference evidence="2" key="1">
    <citation type="submission" date="2023-07" db="EMBL/GenBank/DDBJ databases">
        <title>draft genome sequence of fig (Ficus carica).</title>
        <authorList>
            <person name="Takahashi T."/>
            <person name="Nishimura K."/>
        </authorList>
    </citation>
    <scope>NUCLEOTIDE SEQUENCE</scope>
</reference>
<protein>
    <submittedName>
        <fullName evidence="2">Uncharacterized protein</fullName>
    </submittedName>
</protein>
<evidence type="ECO:0000313" key="2">
    <source>
        <dbReference type="EMBL" id="GMN27883.1"/>
    </source>
</evidence>
<gene>
    <name evidence="2" type="ORF">TIFTF001_046184</name>
</gene>
<keyword evidence="3" id="KW-1185">Reference proteome</keyword>
<dbReference type="EMBL" id="BTGU01004485">
    <property type="protein sequence ID" value="GMN27883.1"/>
    <property type="molecule type" value="Genomic_DNA"/>
</dbReference>